<dbReference type="GO" id="GO:0003691">
    <property type="term" value="F:double-stranded telomeric DNA binding"/>
    <property type="evidence" value="ECO:0007669"/>
    <property type="project" value="InterPro"/>
</dbReference>
<evidence type="ECO:0000256" key="2">
    <source>
        <dbReference type="ARBA" id="ARBA00004286"/>
    </source>
</evidence>
<dbReference type="InterPro" id="IPR036390">
    <property type="entry name" value="WH_DNA-bd_sf"/>
</dbReference>
<sequence>MLVFSLVHKIGRINGRWKKEALLAGLAKHGSGKWTSILDDPEFAAQLLDRTNINLKDKWRNIKKSRTQSLESTSIFTSPSETSRSVVSYEASPSSSSDMSNDARYDAMVFEAVSTINDENGSNLKEILRFIEGQHEVPQNFKKLLSYSLGILVSQDKLKKVRNRYKISVTKAIKPTLTLRPKDSTKPPELPSTSVILTSKETHEIDPAANREAEGMNELAKENNVILLLLITCCSSNLQYHSNKRYDPLWLINFKTGTRSNKTLGCF</sequence>
<comment type="caution">
    <text evidence="7">The sequence shown here is derived from an EMBL/GenBank/DDBJ whole genome shotgun (WGS) entry which is preliminary data.</text>
</comment>
<dbReference type="InterPro" id="IPR009057">
    <property type="entry name" value="Homeodomain-like_sf"/>
</dbReference>
<keyword evidence="3" id="KW-0158">Chromosome</keyword>
<dbReference type="SUPFAM" id="SSF46689">
    <property type="entry name" value="Homeodomain-like"/>
    <property type="match status" value="1"/>
</dbReference>
<keyword evidence="4" id="KW-0238">DNA-binding</keyword>
<reference evidence="8" key="1">
    <citation type="journal article" date="2016" name="Proc. Natl. Acad. Sci. U.S.A.">
        <title>Chromosome-level assembly of Arabidopsis thaliana Ler reveals the extent of translocation and inversion polymorphisms.</title>
        <authorList>
            <person name="Zapata L."/>
            <person name="Ding J."/>
            <person name="Willing E.M."/>
            <person name="Hartwig B."/>
            <person name="Bezdan D."/>
            <person name="Jiao W.B."/>
            <person name="Patel V."/>
            <person name="Velikkakam James G."/>
            <person name="Koornneef M."/>
            <person name="Ossowski S."/>
            <person name="Schneeberger K."/>
        </authorList>
    </citation>
    <scope>NUCLEOTIDE SEQUENCE [LARGE SCALE GENOMIC DNA]</scope>
    <source>
        <strain evidence="8">cv. Landsberg erecta</strain>
    </source>
</reference>
<evidence type="ECO:0000313" key="8">
    <source>
        <dbReference type="Proteomes" id="UP000078284"/>
    </source>
</evidence>
<dbReference type="GO" id="GO:0000786">
    <property type="term" value="C:nucleosome"/>
    <property type="evidence" value="ECO:0007669"/>
    <property type="project" value="InterPro"/>
</dbReference>
<gene>
    <name evidence="7" type="ordered locus">AXX17_At1g48710</name>
</gene>
<dbReference type="InterPro" id="IPR005818">
    <property type="entry name" value="Histone_H1/H5_H15"/>
</dbReference>
<dbReference type="Gene3D" id="1.10.246.220">
    <property type="match status" value="1"/>
</dbReference>
<dbReference type="SMART" id="SM00526">
    <property type="entry name" value="H15"/>
    <property type="match status" value="1"/>
</dbReference>
<dbReference type="GO" id="GO:0005634">
    <property type="term" value="C:nucleus"/>
    <property type="evidence" value="ECO:0007669"/>
    <property type="project" value="UniProtKB-SubCell"/>
</dbReference>
<evidence type="ECO:0000256" key="5">
    <source>
        <dbReference type="ARBA" id="ARBA00023242"/>
    </source>
</evidence>
<proteinExistence type="predicted"/>
<comment type="subcellular location">
    <subcellularLocation>
        <location evidence="2">Chromosome</location>
    </subcellularLocation>
    <subcellularLocation>
        <location evidence="1">Nucleus</location>
    </subcellularLocation>
</comment>
<name>A0A178WB37_ARATH</name>
<dbReference type="GO" id="GO:0006334">
    <property type="term" value="P:nucleosome assembly"/>
    <property type="evidence" value="ECO:0007669"/>
    <property type="project" value="InterPro"/>
</dbReference>
<dbReference type="SUPFAM" id="SSF46785">
    <property type="entry name" value="Winged helix' DNA-binding domain"/>
    <property type="match status" value="1"/>
</dbReference>
<dbReference type="Pfam" id="PF00538">
    <property type="entry name" value="Linker_histone"/>
    <property type="match status" value="1"/>
</dbReference>
<organism evidence="7 8">
    <name type="scientific">Arabidopsis thaliana</name>
    <name type="common">Mouse-ear cress</name>
    <dbReference type="NCBI Taxonomy" id="3702"/>
    <lineage>
        <taxon>Eukaryota</taxon>
        <taxon>Viridiplantae</taxon>
        <taxon>Streptophyta</taxon>
        <taxon>Embryophyta</taxon>
        <taxon>Tracheophyta</taxon>
        <taxon>Spermatophyta</taxon>
        <taxon>Magnoliopsida</taxon>
        <taxon>eudicotyledons</taxon>
        <taxon>Gunneridae</taxon>
        <taxon>Pentapetalae</taxon>
        <taxon>rosids</taxon>
        <taxon>malvids</taxon>
        <taxon>Brassicales</taxon>
        <taxon>Brassicaceae</taxon>
        <taxon>Camelineae</taxon>
        <taxon>Arabidopsis</taxon>
    </lineage>
</organism>
<keyword evidence="5" id="KW-0539">Nucleus</keyword>
<dbReference type="Proteomes" id="UP000078284">
    <property type="component" value="Chromosome 1"/>
</dbReference>
<protein>
    <recommendedName>
        <fullName evidence="6">H15 domain-containing protein</fullName>
    </recommendedName>
</protein>
<dbReference type="CDD" id="cd11660">
    <property type="entry name" value="SANT_TRF"/>
    <property type="match status" value="1"/>
</dbReference>
<dbReference type="AlphaFoldDB" id="A0A178WB37"/>
<accession>A0A178WB37</accession>
<dbReference type="InterPro" id="IPR044597">
    <property type="entry name" value="SMH1-6"/>
</dbReference>
<dbReference type="PANTHER" id="PTHR46267:SF3">
    <property type="entry name" value="TELOMERE REPEAT-BINDING FACTOR 4-RELATED"/>
    <property type="match status" value="1"/>
</dbReference>
<dbReference type="EMBL" id="LUHQ01000001">
    <property type="protein sequence ID" value="OAP15649.1"/>
    <property type="molecule type" value="Genomic_DNA"/>
</dbReference>
<evidence type="ECO:0000313" key="7">
    <source>
        <dbReference type="EMBL" id="OAP15649.1"/>
    </source>
</evidence>
<evidence type="ECO:0000256" key="3">
    <source>
        <dbReference type="ARBA" id="ARBA00022454"/>
    </source>
</evidence>
<dbReference type="Gene3D" id="1.10.10.10">
    <property type="entry name" value="Winged helix-like DNA-binding domain superfamily/Winged helix DNA-binding domain"/>
    <property type="match status" value="1"/>
</dbReference>
<evidence type="ECO:0000256" key="4">
    <source>
        <dbReference type="ARBA" id="ARBA00023125"/>
    </source>
</evidence>
<dbReference type="InterPro" id="IPR036388">
    <property type="entry name" value="WH-like_DNA-bd_sf"/>
</dbReference>
<dbReference type="PROSITE" id="PS51504">
    <property type="entry name" value="H15"/>
    <property type="match status" value="1"/>
</dbReference>
<feature type="domain" description="H15" evidence="6">
    <location>
        <begin position="101"/>
        <end position="169"/>
    </location>
</feature>
<dbReference type="ExpressionAtlas" id="A0A178WB37">
    <property type="expression patterns" value="baseline and differential"/>
</dbReference>
<evidence type="ECO:0000259" key="6">
    <source>
        <dbReference type="PROSITE" id="PS51504"/>
    </source>
</evidence>
<dbReference type="PANTHER" id="PTHR46267">
    <property type="entry name" value="SINGLE MYB HISTONE 4"/>
    <property type="match status" value="1"/>
</dbReference>
<evidence type="ECO:0000256" key="1">
    <source>
        <dbReference type="ARBA" id="ARBA00004123"/>
    </source>
</evidence>